<dbReference type="EMBL" id="CP031222">
    <property type="protein sequence ID" value="AXI02809.1"/>
    <property type="molecule type" value="Genomic_DNA"/>
</dbReference>
<organism evidence="2 3">
    <name type="scientific">Aquirhabdus parva</name>
    <dbReference type="NCBI Taxonomy" id="2283318"/>
    <lineage>
        <taxon>Bacteria</taxon>
        <taxon>Pseudomonadati</taxon>
        <taxon>Pseudomonadota</taxon>
        <taxon>Gammaproteobacteria</taxon>
        <taxon>Moraxellales</taxon>
        <taxon>Moraxellaceae</taxon>
        <taxon>Aquirhabdus</taxon>
    </lineage>
</organism>
<gene>
    <name evidence="2" type="ORF">HYN46_08155</name>
</gene>
<keyword evidence="3" id="KW-1185">Reference proteome</keyword>
<evidence type="ECO:0000256" key="1">
    <source>
        <dbReference type="SAM" id="MobiDB-lite"/>
    </source>
</evidence>
<dbReference type="KEGG" id="mbah:HYN46_08155"/>
<sequence>MGIVARPQMKTNMKQGNRSPNYLSNINEVPRAN</sequence>
<protein>
    <submittedName>
        <fullName evidence="2">Uncharacterized protein</fullName>
    </submittedName>
</protein>
<proteinExistence type="predicted"/>
<dbReference type="AlphaFoldDB" id="A0A345P6A0"/>
<feature type="compositionally biased region" description="Polar residues" evidence="1">
    <location>
        <begin position="9"/>
        <end position="27"/>
    </location>
</feature>
<feature type="region of interest" description="Disordered" evidence="1">
    <location>
        <begin position="1"/>
        <end position="33"/>
    </location>
</feature>
<accession>A0A345P6A0</accession>
<evidence type="ECO:0000313" key="3">
    <source>
        <dbReference type="Proteomes" id="UP000253940"/>
    </source>
</evidence>
<name>A0A345P6A0_9GAMM</name>
<reference evidence="2 3" key="1">
    <citation type="submission" date="2018-07" db="EMBL/GenBank/DDBJ databases">
        <title>Genome sequencing of Moraxellaceae gen. HYN0046.</title>
        <authorList>
            <person name="Kim M."/>
            <person name="Yi H."/>
        </authorList>
    </citation>
    <scope>NUCLEOTIDE SEQUENCE [LARGE SCALE GENOMIC DNA]</scope>
    <source>
        <strain evidence="2 3">HYN0046</strain>
    </source>
</reference>
<evidence type="ECO:0000313" key="2">
    <source>
        <dbReference type="EMBL" id="AXI02809.1"/>
    </source>
</evidence>
<dbReference type="Proteomes" id="UP000253940">
    <property type="component" value="Chromosome"/>
</dbReference>